<name>A0A1L9V6E8_ASPGL</name>
<dbReference type="GeneID" id="34460157"/>
<evidence type="ECO:0000313" key="3">
    <source>
        <dbReference type="Proteomes" id="UP000184300"/>
    </source>
</evidence>
<reference evidence="3" key="1">
    <citation type="journal article" date="2017" name="Genome Biol.">
        <title>Comparative genomics reveals high biological diversity and specific adaptations in the industrially and medically important fungal genus Aspergillus.</title>
        <authorList>
            <person name="de Vries R.P."/>
            <person name="Riley R."/>
            <person name="Wiebenga A."/>
            <person name="Aguilar-Osorio G."/>
            <person name="Amillis S."/>
            <person name="Uchima C.A."/>
            <person name="Anderluh G."/>
            <person name="Asadollahi M."/>
            <person name="Askin M."/>
            <person name="Barry K."/>
            <person name="Battaglia E."/>
            <person name="Bayram O."/>
            <person name="Benocci T."/>
            <person name="Braus-Stromeyer S.A."/>
            <person name="Caldana C."/>
            <person name="Canovas D."/>
            <person name="Cerqueira G.C."/>
            <person name="Chen F."/>
            <person name="Chen W."/>
            <person name="Choi C."/>
            <person name="Clum A."/>
            <person name="Dos Santos R.A."/>
            <person name="Damasio A.R."/>
            <person name="Diallinas G."/>
            <person name="Emri T."/>
            <person name="Fekete E."/>
            <person name="Flipphi M."/>
            <person name="Freyberg S."/>
            <person name="Gallo A."/>
            <person name="Gournas C."/>
            <person name="Habgood R."/>
            <person name="Hainaut M."/>
            <person name="Harispe M.L."/>
            <person name="Henrissat B."/>
            <person name="Hilden K.S."/>
            <person name="Hope R."/>
            <person name="Hossain A."/>
            <person name="Karabika E."/>
            <person name="Karaffa L."/>
            <person name="Karanyi Z."/>
            <person name="Krasevec N."/>
            <person name="Kuo A."/>
            <person name="Kusch H."/>
            <person name="LaButti K."/>
            <person name="Lagendijk E.L."/>
            <person name="Lapidus A."/>
            <person name="Levasseur A."/>
            <person name="Lindquist E."/>
            <person name="Lipzen A."/>
            <person name="Logrieco A.F."/>
            <person name="MacCabe A."/>
            <person name="Maekelae M.R."/>
            <person name="Malavazi I."/>
            <person name="Melin P."/>
            <person name="Meyer V."/>
            <person name="Mielnichuk N."/>
            <person name="Miskei M."/>
            <person name="Molnar A.P."/>
            <person name="Mule G."/>
            <person name="Ngan C.Y."/>
            <person name="Orejas M."/>
            <person name="Orosz E."/>
            <person name="Ouedraogo J.P."/>
            <person name="Overkamp K.M."/>
            <person name="Park H.-S."/>
            <person name="Perrone G."/>
            <person name="Piumi F."/>
            <person name="Punt P.J."/>
            <person name="Ram A.F."/>
            <person name="Ramon A."/>
            <person name="Rauscher S."/>
            <person name="Record E."/>
            <person name="Riano-Pachon D.M."/>
            <person name="Robert V."/>
            <person name="Roehrig J."/>
            <person name="Ruller R."/>
            <person name="Salamov A."/>
            <person name="Salih N.S."/>
            <person name="Samson R.A."/>
            <person name="Sandor E."/>
            <person name="Sanguinetti M."/>
            <person name="Schuetze T."/>
            <person name="Sepcic K."/>
            <person name="Shelest E."/>
            <person name="Sherlock G."/>
            <person name="Sophianopoulou V."/>
            <person name="Squina F.M."/>
            <person name="Sun H."/>
            <person name="Susca A."/>
            <person name="Todd R.B."/>
            <person name="Tsang A."/>
            <person name="Unkles S.E."/>
            <person name="van de Wiele N."/>
            <person name="van Rossen-Uffink D."/>
            <person name="Oliveira J.V."/>
            <person name="Vesth T.C."/>
            <person name="Visser J."/>
            <person name="Yu J.-H."/>
            <person name="Zhou M."/>
            <person name="Andersen M.R."/>
            <person name="Archer D.B."/>
            <person name="Baker S.E."/>
            <person name="Benoit I."/>
            <person name="Brakhage A.A."/>
            <person name="Braus G.H."/>
            <person name="Fischer R."/>
            <person name="Frisvad J.C."/>
            <person name="Goldman G.H."/>
            <person name="Houbraken J."/>
            <person name="Oakley B."/>
            <person name="Pocsi I."/>
            <person name="Scazzocchio C."/>
            <person name="Seiboth B."/>
            <person name="vanKuyk P.A."/>
            <person name="Wortman J."/>
            <person name="Dyer P.S."/>
            <person name="Grigoriev I.V."/>
        </authorList>
    </citation>
    <scope>NUCLEOTIDE SEQUENCE [LARGE SCALE GENOMIC DNA]</scope>
    <source>
        <strain evidence="3">CBS 516.65</strain>
    </source>
</reference>
<feature type="region of interest" description="Disordered" evidence="1">
    <location>
        <begin position="1"/>
        <end position="23"/>
    </location>
</feature>
<keyword evidence="3" id="KW-1185">Reference proteome</keyword>
<dbReference type="Proteomes" id="UP000184300">
    <property type="component" value="Unassembled WGS sequence"/>
</dbReference>
<evidence type="ECO:0000256" key="1">
    <source>
        <dbReference type="SAM" id="MobiDB-lite"/>
    </source>
</evidence>
<proteinExistence type="predicted"/>
<dbReference type="OrthoDB" id="4436136at2759"/>
<sequence>MGNSSSRPKLPEGFEFPPPPQTRDELRDRYGYALFVFHTECRRRLEVVFDVFCTVSGSTKYWSESNLADFIQSTFPPELTPILNDAIPVLHRFVRRLGSFPYQNDPEELLTYNVLQMAVILLIVHDEKRWSADQEVTRTSDPLANSRVVIFQSLTTLEPSGSKEGQRQRSEEDDLHLQKVLDEINSRNYWRDPEYPKWIFPGPECQASDYPSSWSKDLHGSVPMDEFKSLLRLFLVAQLYRGGIDVQAFSNCLSRLENITDCMLAAFEEDHDTTGISWEVFDRVVKRSMPRLLFGCARLFGPLYSTKYLGGFPASPSVLETQGIFRDTYLPLFQQKAPTSGVILDLPILTQLAILMPTILQIETVSVCWSVTGNNQLRIHDLLTALIKALTDRLIVLISGSRGNRRVVFGALLTKTSIEAKPQMMADRLFQLEPVYRGFCSLKRDSEDLLMIHNDRISMLIAVHTESLGRVELLLDETGSGRFTVSHEMTSEQSFCIDAVEVLSVNKGRKSIMFEY</sequence>
<gene>
    <name evidence="2" type="ORF">ASPGLDRAFT_29891</name>
</gene>
<organism evidence="2 3">
    <name type="scientific">Aspergillus glaucus CBS 516.65</name>
    <dbReference type="NCBI Taxonomy" id="1160497"/>
    <lineage>
        <taxon>Eukaryota</taxon>
        <taxon>Fungi</taxon>
        <taxon>Dikarya</taxon>
        <taxon>Ascomycota</taxon>
        <taxon>Pezizomycotina</taxon>
        <taxon>Eurotiomycetes</taxon>
        <taxon>Eurotiomycetidae</taxon>
        <taxon>Eurotiales</taxon>
        <taxon>Aspergillaceae</taxon>
        <taxon>Aspergillus</taxon>
        <taxon>Aspergillus subgen. Aspergillus</taxon>
    </lineage>
</organism>
<protein>
    <submittedName>
        <fullName evidence="2">Uncharacterized protein</fullName>
    </submittedName>
</protein>
<evidence type="ECO:0000313" key="2">
    <source>
        <dbReference type="EMBL" id="OJJ79449.1"/>
    </source>
</evidence>
<dbReference type="AlphaFoldDB" id="A0A1L9V6E8"/>
<dbReference type="RefSeq" id="XP_022396147.1">
    <property type="nucleotide sequence ID" value="XM_022543896.1"/>
</dbReference>
<dbReference type="EMBL" id="KV878918">
    <property type="protein sequence ID" value="OJJ79449.1"/>
    <property type="molecule type" value="Genomic_DNA"/>
</dbReference>
<dbReference type="VEuPathDB" id="FungiDB:ASPGLDRAFT_29891"/>
<accession>A0A1L9V6E8</accession>